<dbReference type="GO" id="GO:0017148">
    <property type="term" value="P:negative regulation of translation"/>
    <property type="evidence" value="ECO:0007669"/>
    <property type="project" value="TreeGrafter"/>
</dbReference>
<dbReference type="PIRSF" id="PIRSF002181">
    <property type="entry name" value="Ribosomal_L13"/>
    <property type="match status" value="1"/>
</dbReference>
<sequence length="155" mass="17412">MLARTFVPSKGVASADRKWFVVDASGKPLGRLASEIARVLRGKHKPTFTPHEDIGDFVIVVNASKILLTGNKLDKKKYCRHSGIPGGFREESYRHLFERKPTFPIEKAVRGMLPKNVLGRRMFTKLKVYASSDHPHVAQNPIPFPFPVFLSSKSN</sequence>
<evidence type="ECO:0000256" key="2">
    <source>
        <dbReference type="ARBA" id="ARBA00011838"/>
    </source>
</evidence>
<dbReference type="HAMAP" id="MF_01366">
    <property type="entry name" value="Ribosomal_uL13"/>
    <property type="match status" value="1"/>
</dbReference>
<comment type="subunit">
    <text evidence="2 6">Part of the 50S ribosomal subunit.</text>
</comment>
<dbReference type="AlphaFoldDB" id="A0A1L6MYT5"/>
<evidence type="ECO:0000256" key="7">
    <source>
        <dbReference type="RuleBase" id="RU003877"/>
    </source>
</evidence>
<dbReference type="PANTHER" id="PTHR11545:SF2">
    <property type="entry name" value="LARGE RIBOSOMAL SUBUNIT PROTEIN UL13M"/>
    <property type="match status" value="1"/>
</dbReference>
<evidence type="ECO:0000256" key="8">
    <source>
        <dbReference type="RuleBase" id="RU003878"/>
    </source>
</evidence>
<name>A0A1L6MYT5_9BACT</name>
<gene>
    <name evidence="6 8" type="primary">rplM</name>
    <name evidence="9" type="ORF">BCY86_08390</name>
</gene>
<dbReference type="NCBIfam" id="TIGR01066">
    <property type="entry name" value="rplM_bact"/>
    <property type="match status" value="1"/>
</dbReference>
<evidence type="ECO:0000256" key="5">
    <source>
        <dbReference type="ARBA" id="ARBA00035201"/>
    </source>
</evidence>
<evidence type="ECO:0000256" key="1">
    <source>
        <dbReference type="ARBA" id="ARBA00006227"/>
    </source>
</evidence>
<evidence type="ECO:0000256" key="3">
    <source>
        <dbReference type="ARBA" id="ARBA00022980"/>
    </source>
</evidence>
<dbReference type="Gene3D" id="3.90.1180.10">
    <property type="entry name" value="Ribosomal protein L13"/>
    <property type="match status" value="1"/>
</dbReference>
<evidence type="ECO:0000256" key="4">
    <source>
        <dbReference type="ARBA" id="ARBA00023274"/>
    </source>
</evidence>
<comment type="function">
    <text evidence="6 8">This protein is one of the early assembly proteins of the 50S ribosomal subunit, although it is not seen to bind rRNA by itself. It is important during the early stages of 50S assembly.</text>
</comment>
<dbReference type="PROSITE" id="PS00783">
    <property type="entry name" value="RIBOSOMAL_L13"/>
    <property type="match status" value="1"/>
</dbReference>
<dbReference type="InterPro" id="IPR023563">
    <property type="entry name" value="Ribosomal_uL13_CS"/>
</dbReference>
<dbReference type="GO" id="GO:0003735">
    <property type="term" value="F:structural constituent of ribosome"/>
    <property type="evidence" value="ECO:0007669"/>
    <property type="project" value="InterPro"/>
</dbReference>
<proteinExistence type="inferred from homology"/>
<dbReference type="GO" id="GO:0022625">
    <property type="term" value="C:cytosolic large ribosomal subunit"/>
    <property type="evidence" value="ECO:0007669"/>
    <property type="project" value="TreeGrafter"/>
</dbReference>
<evidence type="ECO:0000256" key="6">
    <source>
        <dbReference type="HAMAP-Rule" id="MF_01366"/>
    </source>
</evidence>
<keyword evidence="3 6" id="KW-0689">Ribosomal protein</keyword>
<dbReference type="STRING" id="1882918.BCY86_08390"/>
<dbReference type="InterPro" id="IPR036899">
    <property type="entry name" value="Ribosomal_uL13_sf"/>
</dbReference>
<dbReference type="InterPro" id="IPR005822">
    <property type="entry name" value="Ribosomal_uL13"/>
</dbReference>
<dbReference type="RefSeq" id="WP_075277362.1">
    <property type="nucleotide sequence ID" value="NZ_CP016908.1"/>
</dbReference>
<evidence type="ECO:0000313" key="9">
    <source>
        <dbReference type="EMBL" id="APS00693.1"/>
    </source>
</evidence>
<protein>
    <recommendedName>
        <fullName evidence="5 6">Large ribosomal subunit protein uL13</fullName>
    </recommendedName>
</protein>
<dbReference type="CDD" id="cd00392">
    <property type="entry name" value="Ribosomal_L13"/>
    <property type="match status" value="1"/>
</dbReference>
<dbReference type="PANTHER" id="PTHR11545">
    <property type="entry name" value="RIBOSOMAL PROTEIN L13"/>
    <property type="match status" value="1"/>
</dbReference>
<accession>A0A1L6MYT5</accession>
<keyword evidence="10" id="KW-1185">Reference proteome</keyword>
<comment type="similarity">
    <text evidence="1 6 7">Belongs to the universal ribosomal protein uL13 family.</text>
</comment>
<evidence type="ECO:0000313" key="10">
    <source>
        <dbReference type="Proteomes" id="UP000185544"/>
    </source>
</evidence>
<keyword evidence="4 6" id="KW-0687">Ribonucleoprotein</keyword>
<dbReference type="Pfam" id="PF00572">
    <property type="entry name" value="Ribosomal_L13"/>
    <property type="match status" value="1"/>
</dbReference>
<dbReference type="Proteomes" id="UP000185544">
    <property type="component" value="Chromosome"/>
</dbReference>
<dbReference type="InterPro" id="IPR005823">
    <property type="entry name" value="Ribosomal_uL13_bac-type"/>
</dbReference>
<dbReference type="GO" id="GO:0006412">
    <property type="term" value="P:translation"/>
    <property type="evidence" value="ECO:0007669"/>
    <property type="project" value="UniProtKB-UniRule"/>
</dbReference>
<dbReference type="SUPFAM" id="SSF52161">
    <property type="entry name" value="Ribosomal protein L13"/>
    <property type="match status" value="1"/>
</dbReference>
<dbReference type="KEGG" id="pabo:BCY86_08390"/>
<dbReference type="OrthoDB" id="9801330at2"/>
<reference evidence="9 10" key="1">
    <citation type="submission" date="2016-08" db="EMBL/GenBank/DDBJ databases">
        <title>Identification and validation of antigenic proteins from Pajaroellobacter abortibovis using de-novo genome sequence assembly and reverse vaccinology.</title>
        <authorList>
            <person name="Welly B.T."/>
            <person name="Miller M.R."/>
            <person name="Stott J.L."/>
            <person name="Blanchard M.T."/>
            <person name="Islas-Trejo A.D."/>
            <person name="O'Rourke S.M."/>
            <person name="Young A.E."/>
            <person name="Medrano J.F."/>
            <person name="Van Eenennaam A.L."/>
        </authorList>
    </citation>
    <scope>NUCLEOTIDE SEQUENCE [LARGE SCALE GENOMIC DNA]</scope>
    <source>
        <strain evidence="9 10">BTF92-0548A/99-0131</strain>
    </source>
</reference>
<dbReference type="GO" id="GO:0003729">
    <property type="term" value="F:mRNA binding"/>
    <property type="evidence" value="ECO:0007669"/>
    <property type="project" value="UniProtKB-ARBA"/>
</dbReference>
<dbReference type="FunFam" id="3.90.1180.10:FF:000001">
    <property type="entry name" value="50S ribosomal protein L13"/>
    <property type="match status" value="1"/>
</dbReference>
<organism evidence="9 10">
    <name type="scientific">Pajaroellobacter abortibovis</name>
    <dbReference type="NCBI Taxonomy" id="1882918"/>
    <lineage>
        <taxon>Bacteria</taxon>
        <taxon>Pseudomonadati</taxon>
        <taxon>Myxococcota</taxon>
        <taxon>Polyangia</taxon>
        <taxon>Polyangiales</taxon>
        <taxon>Polyangiaceae</taxon>
    </lineage>
</organism>
<dbReference type="EMBL" id="CP016908">
    <property type="protein sequence ID" value="APS00693.1"/>
    <property type="molecule type" value="Genomic_DNA"/>
</dbReference>